<dbReference type="EMBL" id="AUWU02000006">
    <property type="protein sequence ID" value="KAH0572000.1"/>
    <property type="molecule type" value="Genomic_DNA"/>
</dbReference>
<dbReference type="RefSeq" id="XP_067762773.1">
    <property type="nucleotide sequence ID" value="XM_067910017.1"/>
</dbReference>
<sequence>MLHPYTRLYFSARLRHLAAVSPPTPNGPAAATRASAHGVASLASCAHCCFGAPWASCCAWTTGCWGALTQNPSTVMTILSNSVRTSISPMCGTGDSACTCRSQPAFLMIAVMRKCSLPTTSRIRRSFECFFPGSISTGRRNASWKMKCCWKIWSPPAVWEPETDDYSESARGVVWPLKEAWDRWNEFASWQAATGDWLRFCWISFAENPRYSGQSCLSDAMVSCALASGSFAYRSASRRLFIFGS</sequence>
<evidence type="ECO:0000313" key="2">
    <source>
        <dbReference type="Proteomes" id="UP000018208"/>
    </source>
</evidence>
<comment type="caution">
    <text evidence="1">The sequence shown here is derived from an EMBL/GenBank/DDBJ whole genome shotgun (WGS) entry which is preliminary data.</text>
</comment>
<accession>A0A9P8RWS3</accession>
<proteinExistence type="predicted"/>
<dbReference type="KEGG" id="ssao:94300224"/>
<gene>
    <name evidence="1" type="ORF">SS50377_26201</name>
</gene>
<dbReference type="AlphaFoldDB" id="A0A9P8RWS3"/>
<organism evidence="1 2">
    <name type="scientific">Spironucleus salmonicida</name>
    <dbReference type="NCBI Taxonomy" id="348837"/>
    <lineage>
        <taxon>Eukaryota</taxon>
        <taxon>Metamonada</taxon>
        <taxon>Diplomonadida</taxon>
        <taxon>Hexamitidae</taxon>
        <taxon>Hexamitinae</taxon>
        <taxon>Spironucleus</taxon>
    </lineage>
</organism>
<protein>
    <submittedName>
        <fullName evidence="1">Uncharacterized protein</fullName>
    </submittedName>
</protein>
<reference evidence="1 2" key="1">
    <citation type="journal article" date="2014" name="PLoS Genet.">
        <title>The Genome of Spironucleus salmonicida Highlights a Fish Pathogen Adapted to Fluctuating Environments.</title>
        <authorList>
            <person name="Xu F."/>
            <person name="Jerlstrom-Hultqvist J."/>
            <person name="Einarsson E."/>
            <person name="Astvaldsson A."/>
            <person name="Svard S.G."/>
            <person name="Andersson J.O."/>
        </authorList>
    </citation>
    <scope>NUCLEOTIDE SEQUENCE [LARGE SCALE GENOMIC DNA]</scope>
    <source>
        <strain evidence="1 2">ATCC 50377</strain>
    </source>
</reference>
<dbReference type="Proteomes" id="UP000018208">
    <property type="component" value="Unassembled WGS sequence"/>
</dbReference>
<name>A0A9P8RWS3_9EUKA</name>
<keyword evidence="2" id="KW-1185">Reference proteome</keyword>
<dbReference type="GeneID" id="94300224"/>
<evidence type="ECO:0000313" key="1">
    <source>
        <dbReference type="EMBL" id="KAH0572000.1"/>
    </source>
</evidence>